<name>A0A9P6JD10_MORAP</name>
<dbReference type="InterPro" id="IPR011009">
    <property type="entry name" value="Kinase-like_dom_sf"/>
</dbReference>
<proteinExistence type="predicted"/>
<evidence type="ECO:0000313" key="2">
    <source>
        <dbReference type="EMBL" id="KAF9967615.1"/>
    </source>
</evidence>
<dbReference type="Proteomes" id="UP000738359">
    <property type="component" value="Unassembled WGS sequence"/>
</dbReference>
<dbReference type="OrthoDB" id="191037at2759"/>
<dbReference type="InterPro" id="IPR052898">
    <property type="entry name" value="ACAD10-like"/>
</dbReference>
<evidence type="ECO:0000259" key="1">
    <source>
        <dbReference type="Pfam" id="PF01636"/>
    </source>
</evidence>
<reference evidence="2" key="1">
    <citation type="journal article" date="2020" name="Fungal Divers.">
        <title>Resolving the Mortierellaceae phylogeny through synthesis of multi-gene phylogenetics and phylogenomics.</title>
        <authorList>
            <person name="Vandepol N."/>
            <person name="Liber J."/>
            <person name="Desiro A."/>
            <person name="Na H."/>
            <person name="Kennedy M."/>
            <person name="Barry K."/>
            <person name="Grigoriev I.V."/>
            <person name="Miller A.N."/>
            <person name="O'Donnell K."/>
            <person name="Stajich J.E."/>
            <person name="Bonito G."/>
        </authorList>
    </citation>
    <scope>NUCLEOTIDE SEQUENCE</scope>
    <source>
        <strain evidence="2">CK1249</strain>
    </source>
</reference>
<gene>
    <name evidence="2" type="ORF">BGZ70_008912</name>
</gene>
<dbReference type="Gene3D" id="3.30.200.20">
    <property type="entry name" value="Phosphorylase Kinase, domain 1"/>
    <property type="match status" value="1"/>
</dbReference>
<dbReference type="Pfam" id="PF01636">
    <property type="entry name" value="APH"/>
    <property type="match status" value="1"/>
</dbReference>
<dbReference type="EMBL" id="JAAAHY010000068">
    <property type="protein sequence ID" value="KAF9967615.1"/>
    <property type="molecule type" value="Genomic_DNA"/>
</dbReference>
<dbReference type="CDD" id="cd05154">
    <property type="entry name" value="ACAD10_11_N-like"/>
    <property type="match status" value="1"/>
</dbReference>
<comment type="caution">
    <text evidence="2">The sequence shown here is derived from an EMBL/GenBank/DDBJ whole genome shotgun (WGS) entry which is preliminary data.</text>
</comment>
<protein>
    <recommendedName>
        <fullName evidence="1">Aminoglycoside phosphotransferase domain-containing protein</fullName>
    </recommendedName>
</protein>
<dbReference type="PANTHER" id="PTHR47829">
    <property type="entry name" value="HYDROLASE, PUTATIVE (AFU_ORTHOLOGUE AFUA_1G12880)-RELATED"/>
    <property type="match status" value="1"/>
</dbReference>
<feature type="domain" description="Aminoglycoside phosphotransferase" evidence="1">
    <location>
        <begin position="41"/>
        <end position="267"/>
    </location>
</feature>
<dbReference type="AlphaFoldDB" id="A0A9P6JD10"/>
<keyword evidence="3" id="KW-1185">Reference proteome</keyword>
<dbReference type="Gene3D" id="3.90.1200.10">
    <property type="match status" value="1"/>
</dbReference>
<evidence type="ECO:0000313" key="3">
    <source>
        <dbReference type="Proteomes" id="UP000738359"/>
    </source>
</evidence>
<sequence length="378" mass="41706">MAPKEHGQSTTDVRKGYQLEPQHLEPYLLKTVPGFAVPVKVSQFKLGQSNPTYLLTDAKNQRYVLRKKPAGALLSSTAHAVEREYRILKALGENSDVPVPKVYTLCEDASVIGTPFYVMEFLQGRIFSDVTLSKLPYEERRLCWISAIDTLAKLHKVDHVAIGLESYGKPVGFYRRQIASLSKVSAAQAAAKDADGVEVGPIAGMEQLATWFKKYEVKDSTSIVHGDYKMDNLVFHPTESRVIGILDWELSTIGHPFSDLANLVNPYYVPAMEGSPMGGLKGIADKDLPIPPVNTLLERYCQQTSRPYPIENWMFCIAFSFFRLAVILHGIKARVARGQASSAEAVVYAALVDSVAGLAIEISQEEGQTSGQARQSKL</sequence>
<dbReference type="InterPro" id="IPR002575">
    <property type="entry name" value="Aminoglycoside_PTrfase"/>
</dbReference>
<accession>A0A9P6JD10</accession>
<dbReference type="SUPFAM" id="SSF56112">
    <property type="entry name" value="Protein kinase-like (PK-like)"/>
    <property type="match status" value="1"/>
</dbReference>
<dbReference type="PANTHER" id="PTHR47829:SF3">
    <property type="entry name" value="AMINOGLYCOSIDE PHOSPHOTRANSFERASE DOMAIN-CONTAINING PROTEIN"/>
    <property type="match status" value="1"/>
</dbReference>
<dbReference type="InterPro" id="IPR041726">
    <property type="entry name" value="ACAD10_11_N"/>
</dbReference>
<organism evidence="2 3">
    <name type="scientific">Mortierella alpina</name>
    <name type="common">Oleaginous fungus</name>
    <name type="synonym">Mortierella renispora</name>
    <dbReference type="NCBI Taxonomy" id="64518"/>
    <lineage>
        <taxon>Eukaryota</taxon>
        <taxon>Fungi</taxon>
        <taxon>Fungi incertae sedis</taxon>
        <taxon>Mucoromycota</taxon>
        <taxon>Mortierellomycotina</taxon>
        <taxon>Mortierellomycetes</taxon>
        <taxon>Mortierellales</taxon>
        <taxon>Mortierellaceae</taxon>
        <taxon>Mortierella</taxon>
    </lineage>
</organism>